<feature type="non-terminal residue" evidence="1">
    <location>
        <position position="1"/>
    </location>
</feature>
<name>A0A382RRZ3_9ZZZZ</name>
<feature type="non-terminal residue" evidence="1">
    <location>
        <position position="40"/>
    </location>
</feature>
<gene>
    <name evidence="1" type="ORF">METZ01_LOCUS352255</name>
</gene>
<dbReference type="EMBL" id="UINC01123137">
    <property type="protein sequence ID" value="SVC99401.1"/>
    <property type="molecule type" value="Genomic_DNA"/>
</dbReference>
<evidence type="ECO:0000313" key="1">
    <source>
        <dbReference type="EMBL" id="SVC99401.1"/>
    </source>
</evidence>
<dbReference type="AlphaFoldDB" id="A0A382RRZ3"/>
<organism evidence="1">
    <name type="scientific">marine metagenome</name>
    <dbReference type="NCBI Taxonomy" id="408172"/>
    <lineage>
        <taxon>unclassified sequences</taxon>
        <taxon>metagenomes</taxon>
        <taxon>ecological metagenomes</taxon>
    </lineage>
</organism>
<sequence length="40" mass="4460">VTNDTDKKGGFGRLVSKTVQKVGLVLKTENSLMADRRRKL</sequence>
<accession>A0A382RRZ3</accession>
<proteinExistence type="predicted"/>
<reference evidence="1" key="1">
    <citation type="submission" date="2018-05" db="EMBL/GenBank/DDBJ databases">
        <authorList>
            <person name="Lanie J.A."/>
            <person name="Ng W.-L."/>
            <person name="Kazmierczak K.M."/>
            <person name="Andrzejewski T.M."/>
            <person name="Davidsen T.M."/>
            <person name="Wayne K.J."/>
            <person name="Tettelin H."/>
            <person name="Glass J.I."/>
            <person name="Rusch D."/>
            <person name="Podicherti R."/>
            <person name="Tsui H.-C.T."/>
            <person name="Winkler M.E."/>
        </authorList>
    </citation>
    <scope>NUCLEOTIDE SEQUENCE</scope>
</reference>
<protein>
    <submittedName>
        <fullName evidence="1">Uncharacterized protein</fullName>
    </submittedName>
</protein>